<gene>
    <name evidence="1" type="ORF">MENTE1834_LOCUS19371</name>
</gene>
<dbReference type="EMBL" id="CAVMJV010000023">
    <property type="protein sequence ID" value="CAK5072735.1"/>
    <property type="molecule type" value="Genomic_DNA"/>
</dbReference>
<comment type="caution">
    <text evidence="1">The sequence shown here is derived from an EMBL/GenBank/DDBJ whole genome shotgun (WGS) entry which is preliminary data.</text>
</comment>
<accession>A0ACB0Z1E9</accession>
<reference evidence="1" key="1">
    <citation type="submission" date="2023-11" db="EMBL/GenBank/DDBJ databases">
        <authorList>
            <person name="Poullet M."/>
        </authorList>
    </citation>
    <scope>NUCLEOTIDE SEQUENCE</scope>
    <source>
        <strain evidence="1">E1834</strain>
    </source>
</reference>
<keyword evidence="2" id="KW-1185">Reference proteome</keyword>
<organism evidence="1 2">
    <name type="scientific">Meloidogyne enterolobii</name>
    <name type="common">Root-knot nematode worm</name>
    <name type="synonym">Meloidogyne mayaguensis</name>
    <dbReference type="NCBI Taxonomy" id="390850"/>
    <lineage>
        <taxon>Eukaryota</taxon>
        <taxon>Metazoa</taxon>
        <taxon>Ecdysozoa</taxon>
        <taxon>Nematoda</taxon>
        <taxon>Chromadorea</taxon>
        <taxon>Rhabditida</taxon>
        <taxon>Tylenchina</taxon>
        <taxon>Tylenchomorpha</taxon>
        <taxon>Tylenchoidea</taxon>
        <taxon>Meloidogynidae</taxon>
        <taxon>Meloidogyninae</taxon>
        <taxon>Meloidogyne</taxon>
    </lineage>
</organism>
<protein>
    <submittedName>
        <fullName evidence="1">Uncharacterized protein</fullName>
    </submittedName>
</protein>
<evidence type="ECO:0000313" key="2">
    <source>
        <dbReference type="Proteomes" id="UP001497535"/>
    </source>
</evidence>
<evidence type="ECO:0000313" key="1">
    <source>
        <dbReference type="EMBL" id="CAK5072735.1"/>
    </source>
</evidence>
<proteinExistence type="predicted"/>
<sequence>MNLFPLFSFLLINLGYFTNSEKATTEQCDTVMEYRVDDSCICTKDNLINCLKTLITEGTCTKENYPMNFIETPCSKMYSKCSSPKDECVIGACACFDAVVDCLIAGKCKPLTLTKLLDSPTSNKGVRVSDTAFNLNNLFDAHFEKIEQ</sequence>
<name>A0ACB0Z1E9_MELEN</name>
<dbReference type="Proteomes" id="UP001497535">
    <property type="component" value="Unassembled WGS sequence"/>
</dbReference>